<comment type="caution">
    <text evidence="2">The sequence shown here is derived from an EMBL/GenBank/DDBJ whole genome shotgun (WGS) entry which is preliminary data.</text>
</comment>
<dbReference type="InterPro" id="IPR021307">
    <property type="entry name" value="DUF2884"/>
</dbReference>
<gene>
    <name evidence="2" type="ORF">IGX34_02575</name>
</gene>
<evidence type="ECO:0000313" key="2">
    <source>
        <dbReference type="EMBL" id="MBE1159253.1"/>
    </source>
</evidence>
<dbReference type="Proteomes" id="UP000651010">
    <property type="component" value="Unassembled WGS sequence"/>
</dbReference>
<sequence length="268" mass="28860">MRRHIISLALLLGLAAAGSAQAADSHSHHLQCSYNSDYDVQVQPNGVAFTRSSGHPGSIFMHDGQLRIDGSQVAISADDAVRLRAYEQQVRELVPEMAAIARAGVDIGYTALTTVVATLADNDDRRSDMLQSLHDRRAEAMHQVDITLGNGLWAAGSDSDLFASNLGKTIESLVGNLAGEAVSDALSGDSNRLAALQARTNALDTTMEKAVDEPAEKLGQRADALCPRLSALDHLQQQFRFRLADGGRLQLLSIDMDGNNKARQYAQR</sequence>
<evidence type="ECO:0000256" key="1">
    <source>
        <dbReference type="SAM" id="SignalP"/>
    </source>
</evidence>
<reference evidence="2 3" key="1">
    <citation type="submission" date="2020-09" db="EMBL/GenBank/DDBJ databases">
        <title>Dyella sp. 7MK23 isolated from forest soil.</title>
        <authorList>
            <person name="Fu J."/>
        </authorList>
    </citation>
    <scope>NUCLEOTIDE SEQUENCE [LARGE SCALE GENOMIC DNA]</scope>
    <source>
        <strain evidence="2 3">7MK23</strain>
    </source>
</reference>
<protein>
    <submittedName>
        <fullName evidence="2">DUF2884 family protein</fullName>
    </submittedName>
</protein>
<feature type="chain" id="PRO_5046462568" evidence="1">
    <location>
        <begin position="23"/>
        <end position="268"/>
    </location>
</feature>
<dbReference type="RefSeq" id="WP_192554090.1">
    <property type="nucleotide sequence ID" value="NZ_JACZZA010000001.1"/>
</dbReference>
<keyword evidence="3" id="KW-1185">Reference proteome</keyword>
<dbReference type="EMBL" id="JACZZA010000001">
    <property type="protein sequence ID" value="MBE1159253.1"/>
    <property type="molecule type" value="Genomic_DNA"/>
</dbReference>
<evidence type="ECO:0000313" key="3">
    <source>
        <dbReference type="Proteomes" id="UP000651010"/>
    </source>
</evidence>
<name>A0ABR9G5G3_9GAMM</name>
<proteinExistence type="predicted"/>
<dbReference type="Pfam" id="PF11101">
    <property type="entry name" value="DUF2884"/>
    <property type="match status" value="1"/>
</dbReference>
<accession>A0ABR9G5G3</accession>
<feature type="signal peptide" evidence="1">
    <location>
        <begin position="1"/>
        <end position="22"/>
    </location>
</feature>
<keyword evidence="1" id="KW-0732">Signal</keyword>
<organism evidence="2 3">
    <name type="scientific">Dyella acidiphila</name>
    <dbReference type="NCBI Taxonomy" id="2775866"/>
    <lineage>
        <taxon>Bacteria</taxon>
        <taxon>Pseudomonadati</taxon>
        <taxon>Pseudomonadota</taxon>
        <taxon>Gammaproteobacteria</taxon>
        <taxon>Lysobacterales</taxon>
        <taxon>Rhodanobacteraceae</taxon>
        <taxon>Dyella</taxon>
    </lineage>
</organism>